<comment type="cofactor">
    <cofactor evidence="2">
        <name>Mg(2+)</name>
        <dbReference type="ChEBI" id="CHEBI:18420"/>
    </cofactor>
</comment>
<dbReference type="EC" id="3.1.26.4" evidence="6 14"/>
<keyword evidence="13 14" id="KW-0464">Manganese</keyword>
<dbReference type="PANTHER" id="PTHR10954:SF18">
    <property type="entry name" value="RIBONUCLEASE HII"/>
    <property type="match status" value="1"/>
</dbReference>
<keyword evidence="12 14" id="KW-0378">Hydrolase</keyword>
<comment type="catalytic activity">
    <reaction evidence="1 14 15 16">
        <text>Endonucleolytic cleavage to 5'-phosphomonoester.</text>
        <dbReference type="EC" id="3.1.26.4"/>
    </reaction>
</comment>
<organism evidence="18 19">
    <name type="scientific">Candidatus Dojkabacteria bacterium</name>
    <dbReference type="NCBI Taxonomy" id="2099670"/>
    <lineage>
        <taxon>Bacteria</taxon>
        <taxon>Candidatus Dojkabacteria</taxon>
    </lineage>
</organism>
<dbReference type="PROSITE" id="PS51975">
    <property type="entry name" value="RNASE_H_2"/>
    <property type="match status" value="1"/>
</dbReference>
<dbReference type="InterPro" id="IPR024567">
    <property type="entry name" value="RNase_HII/HIII_dom"/>
</dbReference>
<evidence type="ECO:0000256" key="11">
    <source>
        <dbReference type="ARBA" id="ARBA00022759"/>
    </source>
</evidence>
<evidence type="ECO:0000256" key="5">
    <source>
        <dbReference type="ARBA" id="ARBA00007383"/>
    </source>
</evidence>
<evidence type="ECO:0000313" key="19">
    <source>
        <dbReference type="Proteomes" id="UP000576550"/>
    </source>
</evidence>
<evidence type="ECO:0000256" key="14">
    <source>
        <dbReference type="HAMAP-Rule" id="MF_00052"/>
    </source>
</evidence>
<protein>
    <recommendedName>
        <fullName evidence="7 14">Ribonuclease HII</fullName>
        <shortName evidence="14">RNase HII</shortName>
        <ecNumber evidence="6 14">3.1.26.4</ecNumber>
    </recommendedName>
</protein>
<evidence type="ECO:0000313" key="18">
    <source>
        <dbReference type="EMBL" id="HHX99397.1"/>
    </source>
</evidence>
<evidence type="ECO:0000256" key="7">
    <source>
        <dbReference type="ARBA" id="ARBA00019179"/>
    </source>
</evidence>
<evidence type="ECO:0000256" key="6">
    <source>
        <dbReference type="ARBA" id="ARBA00012180"/>
    </source>
</evidence>
<accession>A0A832QF71</accession>
<feature type="binding site" evidence="14 15">
    <location>
        <position position="127"/>
    </location>
    <ligand>
        <name>a divalent metal cation</name>
        <dbReference type="ChEBI" id="CHEBI:60240"/>
    </ligand>
</feature>
<feature type="binding site" evidence="14 15">
    <location>
        <position position="31"/>
    </location>
    <ligand>
        <name>a divalent metal cation</name>
        <dbReference type="ChEBI" id="CHEBI:60240"/>
    </ligand>
</feature>
<dbReference type="InterPro" id="IPR012337">
    <property type="entry name" value="RNaseH-like_sf"/>
</dbReference>
<dbReference type="GO" id="GO:0005737">
    <property type="term" value="C:cytoplasm"/>
    <property type="evidence" value="ECO:0007669"/>
    <property type="project" value="UniProtKB-SubCell"/>
</dbReference>
<dbReference type="PANTHER" id="PTHR10954">
    <property type="entry name" value="RIBONUCLEASE H2 SUBUNIT A"/>
    <property type="match status" value="1"/>
</dbReference>
<dbReference type="NCBIfam" id="NF000595">
    <property type="entry name" value="PRK00015.1-3"/>
    <property type="match status" value="1"/>
</dbReference>
<dbReference type="Proteomes" id="UP000576550">
    <property type="component" value="Unassembled WGS sequence"/>
</dbReference>
<evidence type="ECO:0000256" key="9">
    <source>
        <dbReference type="ARBA" id="ARBA00022722"/>
    </source>
</evidence>
<dbReference type="GO" id="GO:0032299">
    <property type="term" value="C:ribonuclease H2 complex"/>
    <property type="evidence" value="ECO:0007669"/>
    <property type="project" value="TreeGrafter"/>
</dbReference>
<comment type="cofactor">
    <cofactor evidence="14 15">
        <name>Mn(2+)</name>
        <dbReference type="ChEBI" id="CHEBI:29035"/>
    </cofactor>
    <cofactor evidence="14 15">
        <name>Mg(2+)</name>
        <dbReference type="ChEBI" id="CHEBI:18420"/>
    </cofactor>
    <text evidence="14 15">Manganese or magnesium. Binds 1 divalent metal ion per monomer in the absence of substrate. May bind a second metal ion after substrate binding.</text>
</comment>
<evidence type="ECO:0000256" key="4">
    <source>
        <dbReference type="ARBA" id="ARBA00004496"/>
    </source>
</evidence>
<reference evidence="18 19" key="1">
    <citation type="journal article" date="2020" name="Biotechnol. Biofuels">
        <title>New insights from the biogas microbiome by comprehensive genome-resolved metagenomics of nearly 1600 species originating from multiple anaerobic digesters.</title>
        <authorList>
            <person name="Campanaro S."/>
            <person name="Treu L."/>
            <person name="Rodriguez-R L.M."/>
            <person name="Kovalovszki A."/>
            <person name="Ziels R.M."/>
            <person name="Maus I."/>
            <person name="Zhu X."/>
            <person name="Kougias P.G."/>
            <person name="Basile A."/>
            <person name="Luo G."/>
            <person name="Schluter A."/>
            <person name="Konstantinidis K.T."/>
            <person name="Angelidaki I."/>
        </authorList>
    </citation>
    <scope>NUCLEOTIDE SEQUENCE [LARGE SCALE GENOMIC DNA]</scope>
    <source>
        <strain evidence="18">AS05jafATM_89</strain>
    </source>
</reference>
<evidence type="ECO:0000256" key="2">
    <source>
        <dbReference type="ARBA" id="ARBA00001946"/>
    </source>
</evidence>
<evidence type="ECO:0000256" key="16">
    <source>
        <dbReference type="RuleBase" id="RU003515"/>
    </source>
</evidence>
<sequence>MLTYISMTYPDTKKEEELWSKGFKYVVGIDEAGRGPLAGPVVVAGVVIVNHDDVVDSVRDSKKMTKKKREEAFELIKEKSFAYGIGIISSKEIDRVGIKYAVRNGMKKVVEEIEEKLKEKVNYIISDGAVYPIKGYDMEIIDRGDTLHYSIAAASILAKVTRDRIMEEYSKQYPVYGFERNAGYGTKEHLESIKEYGICEIHRKSFKPCNLY</sequence>
<name>A0A832QF71_9BACT</name>
<comment type="similarity">
    <text evidence="5 14 16">Belongs to the RNase HII family.</text>
</comment>
<dbReference type="GO" id="GO:0004523">
    <property type="term" value="F:RNA-DNA hybrid ribonuclease activity"/>
    <property type="evidence" value="ECO:0007669"/>
    <property type="project" value="UniProtKB-UniRule"/>
</dbReference>
<dbReference type="GO" id="GO:0006298">
    <property type="term" value="P:mismatch repair"/>
    <property type="evidence" value="ECO:0007669"/>
    <property type="project" value="TreeGrafter"/>
</dbReference>
<dbReference type="InterPro" id="IPR036397">
    <property type="entry name" value="RNaseH_sf"/>
</dbReference>
<dbReference type="Gene3D" id="3.30.420.10">
    <property type="entry name" value="Ribonuclease H-like superfamily/Ribonuclease H"/>
    <property type="match status" value="1"/>
</dbReference>
<proteinExistence type="inferred from homology"/>
<dbReference type="HAMAP" id="MF_00052_B">
    <property type="entry name" value="RNase_HII_B"/>
    <property type="match status" value="1"/>
</dbReference>
<evidence type="ECO:0000256" key="12">
    <source>
        <dbReference type="ARBA" id="ARBA00022801"/>
    </source>
</evidence>
<dbReference type="NCBIfam" id="NF000594">
    <property type="entry name" value="PRK00015.1-1"/>
    <property type="match status" value="1"/>
</dbReference>
<feature type="domain" description="RNase H type-2" evidence="17">
    <location>
        <begin position="24"/>
        <end position="212"/>
    </location>
</feature>
<dbReference type="EMBL" id="DUTP01000003">
    <property type="protein sequence ID" value="HHX99397.1"/>
    <property type="molecule type" value="Genomic_DNA"/>
</dbReference>
<evidence type="ECO:0000256" key="3">
    <source>
        <dbReference type="ARBA" id="ARBA00004065"/>
    </source>
</evidence>
<keyword evidence="9 14" id="KW-0540">Nuclease</keyword>
<comment type="subcellular location">
    <subcellularLocation>
        <location evidence="4 14">Cytoplasm</location>
    </subcellularLocation>
</comment>
<comment type="caution">
    <text evidence="18">The sequence shown here is derived from an EMBL/GenBank/DDBJ whole genome shotgun (WGS) entry which is preliminary data.</text>
</comment>
<dbReference type="GO" id="GO:0003723">
    <property type="term" value="F:RNA binding"/>
    <property type="evidence" value="ECO:0007669"/>
    <property type="project" value="UniProtKB-UniRule"/>
</dbReference>
<feature type="binding site" evidence="14 15">
    <location>
        <position position="30"/>
    </location>
    <ligand>
        <name>a divalent metal cation</name>
        <dbReference type="ChEBI" id="CHEBI:60240"/>
    </ligand>
</feature>
<dbReference type="InterPro" id="IPR001352">
    <property type="entry name" value="RNase_HII/HIII"/>
</dbReference>
<comment type="function">
    <text evidence="3 14 16">Endonuclease that specifically degrades the RNA of RNA-DNA hybrids.</text>
</comment>
<dbReference type="Pfam" id="PF01351">
    <property type="entry name" value="RNase_HII"/>
    <property type="match status" value="1"/>
</dbReference>
<dbReference type="GO" id="GO:0030145">
    <property type="term" value="F:manganese ion binding"/>
    <property type="evidence" value="ECO:0007669"/>
    <property type="project" value="UniProtKB-UniRule"/>
</dbReference>
<dbReference type="CDD" id="cd07182">
    <property type="entry name" value="RNase_HII_bacteria_HII_like"/>
    <property type="match status" value="1"/>
</dbReference>
<dbReference type="SUPFAM" id="SSF53098">
    <property type="entry name" value="Ribonuclease H-like"/>
    <property type="match status" value="1"/>
</dbReference>
<dbReference type="InterPro" id="IPR022898">
    <property type="entry name" value="RNase_HII"/>
</dbReference>
<keyword evidence="11 14" id="KW-0255">Endonuclease</keyword>
<dbReference type="AlphaFoldDB" id="A0A832QF71"/>
<evidence type="ECO:0000256" key="1">
    <source>
        <dbReference type="ARBA" id="ARBA00000077"/>
    </source>
</evidence>
<dbReference type="GO" id="GO:0043137">
    <property type="term" value="P:DNA replication, removal of RNA primer"/>
    <property type="evidence" value="ECO:0007669"/>
    <property type="project" value="TreeGrafter"/>
</dbReference>
<evidence type="ECO:0000256" key="10">
    <source>
        <dbReference type="ARBA" id="ARBA00022723"/>
    </source>
</evidence>
<gene>
    <name evidence="14" type="primary">rnhB</name>
    <name evidence="18" type="ORF">GX533_01815</name>
</gene>
<evidence type="ECO:0000259" key="17">
    <source>
        <dbReference type="PROSITE" id="PS51975"/>
    </source>
</evidence>
<keyword evidence="8 14" id="KW-0963">Cytoplasm</keyword>
<evidence type="ECO:0000256" key="15">
    <source>
        <dbReference type="PROSITE-ProRule" id="PRU01319"/>
    </source>
</evidence>
<keyword evidence="10 14" id="KW-0479">Metal-binding</keyword>
<evidence type="ECO:0000256" key="8">
    <source>
        <dbReference type="ARBA" id="ARBA00022490"/>
    </source>
</evidence>
<evidence type="ECO:0000256" key="13">
    <source>
        <dbReference type="ARBA" id="ARBA00023211"/>
    </source>
</evidence>